<comment type="caution">
    <text evidence="2">The sequence shown here is derived from an EMBL/GenBank/DDBJ whole genome shotgun (WGS) entry which is preliminary data.</text>
</comment>
<dbReference type="Pfam" id="PF13602">
    <property type="entry name" value="ADH_zinc_N_2"/>
    <property type="match status" value="1"/>
</dbReference>
<gene>
    <name evidence="2" type="ORF">LTR24_009558</name>
</gene>
<dbReference type="Proteomes" id="UP001345013">
    <property type="component" value="Unassembled WGS sequence"/>
</dbReference>
<evidence type="ECO:0000259" key="1">
    <source>
        <dbReference type="SMART" id="SM00829"/>
    </source>
</evidence>
<dbReference type="CDD" id="cd05289">
    <property type="entry name" value="MDR_like_2"/>
    <property type="match status" value="1"/>
</dbReference>
<reference evidence="2 3" key="1">
    <citation type="submission" date="2023-08" db="EMBL/GenBank/DDBJ databases">
        <title>Black Yeasts Isolated from many extreme environments.</title>
        <authorList>
            <person name="Coleine C."/>
            <person name="Stajich J.E."/>
            <person name="Selbmann L."/>
        </authorList>
    </citation>
    <scope>NUCLEOTIDE SEQUENCE [LARGE SCALE GENOMIC DNA]</scope>
    <source>
        <strain evidence="2 3">CCFEE 5885</strain>
    </source>
</reference>
<accession>A0ABR0JWJ9</accession>
<dbReference type="Pfam" id="PF08240">
    <property type="entry name" value="ADH_N"/>
    <property type="match status" value="1"/>
</dbReference>
<proteinExistence type="predicted"/>
<dbReference type="PANTHER" id="PTHR44013">
    <property type="entry name" value="ZINC-TYPE ALCOHOL DEHYDROGENASE-LIKE PROTEIN C16A3.02C"/>
    <property type="match status" value="1"/>
</dbReference>
<dbReference type="InterPro" id="IPR036291">
    <property type="entry name" value="NAD(P)-bd_dom_sf"/>
</dbReference>
<dbReference type="Gene3D" id="3.90.180.10">
    <property type="entry name" value="Medium-chain alcohol dehydrogenases, catalytic domain"/>
    <property type="match status" value="1"/>
</dbReference>
<dbReference type="SMART" id="SM00829">
    <property type="entry name" value="PKS_ER"/>
    <property type="match status" value="1"/>
</dbReference>
<feature type="domain" description="Enoyl reductase (ER)" evidence="1">
    <location>
        <begin position="8"/>
        <end position="314"/>
    </location>
</feature>
<dbReference type="SUPFAM" id="SSF50129">
    <property type="entry name" value="GroES-like"/>
    <property type="match status" value="1"/>
</dbReference>
<dbReference type="InterPro" id="IPR020843">
    <property type="entry name" value="ER"/>
</dbReference>
<dbReference type="InterPro" id="IPR013154">
    <property type="entry name" value="ADH-like_N"/>
</dbReference>
<organism evidence="2 3">
    <name type="scientific">Lithohypha guttulata</name>
    <dbReference type="NCBI Taxonomy" id="1690604"/>
    <lineage>
        <taxon>Eukaryota</taxon>
        <taxon>Fungi</taxon>
        <taxon>Dikarya</taxon>
        <taxon>Ascomycota</taxon>
        <taxon>Pezizomycotina</taxon>
        <taxon>Eurotiomycetes</taxon>
        <taxon>Chaetothyriomycetidae</taxon>
        <taxon>Chaetothyriales</taxon>
        <taxon>Trichomeriaceae</taxon>
        <taxon>Lithohypha</taxon>
    </lineage>
</organism>
<dbReference type="InterPro" id="IPR011032">
    <property type="entry name" value="GroES-like_sf"/>
</dbReference>
<evidence type="ECO:0000313" key="3">
    <source>
        <dbReference type="Proteomes" id="UP001345013"/>
    </source>
</evidence>
<dbReference type="EMBL" id="JAVRRG010000216">
    <property type="protein sequence ID" value="KAK5077528.1"/>
    <property type="molecule type" value="Genomic_DNA"/>
</dbReference>
<dbReference type="SUPFAM" id="SSF51735">
    <property type="entry name" value="NAD(P)-binding Rossmann-fold domains"/>
    <property type="match status" value="1"/>
</dbReference>
<evidence type="ECO:0000313" key="2">
    <source>
        <dbReference type="EMBL" id="KAK5077528.1"/>
    </source>
</evidence>
<sequence length="321" mass="35005">MKALIHNQTTGTLTLNNSAPLPIPKDDEHLIRVEAAAITTGELLWPRSADLTESIPAVETAGVVIKAPSTSRFKPGDKVYFRTQYPRAGSARQYSIGLENEMAIRPSNISPEEAAAVPVSALTAWQALLTRVNLNALLATQDGHQPDHKLRVFINGASGGLARLAGCEVVGTSTNEKLVRDMGADEVINYKETTITKWLNSHKDSRFDLVVDLVGRASLAEAWHAAAEHGLVVTFVPPADMQWKFDLDRPAGISSTVTGKFFLMDTNGSELQQITRLIEDGKLRSVVDSIYKLDDYKKAFERLSSGRAVGKVVLQIQSENS</sequence>
<protein>
    <recommendedName>
        <fullName evidence="1">Enoyl reductase (ER) domain-containing protein</fullName>
    </recommendedName>
</protein>
<dbReference type="PANTHER" id="PTHR44013:SF5">
    <property type="entry name" value="OXIDOREDUCTASE, PUTATIVE (AFU_ORTHOLOGUE AFUA_5G01290)-RELATED"/>
    <property type="match status" value="1"/>
</dbReference>
<keyword evidence="3" id="KW-1185">Reference proteome</keyword>
<dbReference type="Gene3D" id="3.40.50.720">
    <property type="entry name" value="NAD(P)-binding Rossmann-like Domain"/>
    <property type="match status" value="1"/>
</dbReference>
<dbReference type="InterPro" id="IPR052733">
    <property type="entry name" value="Chloroplast_QOR"/>
</dbReference>
<name>A0ABR0JWJ9_9EURO</name>